<feature type="non-terminal residue" evidence="2">
    <location>
        <position position="272"/>
    </location>
</feature>
<feature type="chain" id="PRO_5047356749" description="Carboxypeptidase regulatory-like domain-containing protein" evidence="1">
    <location>
        <begin position="22"/>
        <end position="272"/>
    </location>
</feature>
<dbReference type="InterPro" id="IPR015889">
    <property type="entry name" value="Intradiol_dOase_core"/>
</dbReference>
<dbReference type="SUPFAM" id="SSF49464">
    <property type="entry name" value="Carboxypeptidase regulatory domain-like"/>
    <property type="match status" value="1"/>
</dbReference>
<organism evidence="2 3">
    <name type="scientific">Durusdinium trenchii</name>
    <dbReference type="NCBI Taxonomy" id="1381693"/>
    <lineage>
        <taxon>Eukaryota</taxon>
        <taxon>Sar</taxon>
        <taxon>Alveolata</taxon>
        <taxon>Dinophyceae</taxon>
        <taxon>Suessiales</taxon>
        <taxon>Symbiodiniaceae</taxon>
        <taxon>Durusdinium</taxon>
    </lineage>
</organism>
<dbReference type="SUPFAM" id="SSF49482">
    <property type="entry name" value="Aromatic compound dioxygenase"/>
    <property type="match status" value="1"/>
</dbReference>
<evidence type="ECO:0008006" key="4">
    <source>
        <dbReference type="Google" id="ProtNLM"/>
    </source>
</evidence>
<reference evidence="2 3" key="1">
    <citation type="submission" date="2024-02" db="EMBL/GenBank/DDBJ databases">
        <authorList>
            <person name="Chen Y."/>
            <person name="Shah S."/>
            <person name="Dougan E. K."/>
            <person name="Thang M."/>
            <person name="Chan C."/>
        </authorList>
    </citation>
    <scope>NUCLEOTIDE SEQUENCE [LARGE SCALE GENOMIC DNA]</scope>
</reference>
<comment type="caution">
    <text evidence="2">The sequence shown here is derived from an EMBL/GenBank/DDBJ whole genome shotgun (WGS) entry which is preliminary data.</text>
</comment>
<gene>
    <name evidence="2" type="ORF">SCF082_LOCUS31121</name>
</gene>
<dbReference type="EMBL" id="CAXAMM010026161">
    <property type="protein sequence ID" value="CAK9058320.1"/>
    <property type="molecule type" value="Genomic_DNA"/>
</dbReference>
<dbReference type="Proteomes" id="UP001642464">
    <property type="component" value="Unassembled WGS sequence"/>
</dbReference>
<name>A0ABP0N3G1_9DINO</name>
<evidence type="ECO:0000313" key="3">
    <source>
        <dbReference type="Proteomes" id="UP001642464"/>
    </source>
</evidence>
<protein>
    <recommendedName>
        <fullName evidence="4">Carboxypeptidase regulatory-like domain-containing protein</fullName>
    </recommendedName>
</protein>
<dbReference type="InterPro" id="IPR008969">
    <property type="entry name" value="CarboxyPept-like_regulatory"/>
</dbReference>
<accession>A0ABP0N3G1</accession>
<evidence type="ECO:0000256" key="1">
    <source>
        <dbReference type="SAM" id="SignalP"/>
    </source>
</evidence>
<keyword evidence="1" id="KW-0732">Signal</keyword>
<feature type="signal peptide" evidence="1">
    <location>
        <begin position="1"/>
        <end position="21"/>
    </location>
</feature>
<evidence type="ECO:0000313" key="2">
    <source>
        <dbReference type="EMBL" id="CAK9058320.1"/>
    </source>
</evidence>
<keyword evidence="3" id="KW-1185">Reference proteome</keyword>
<sequence>MWGCRVRSVVGSFVLSAAALADPAPISGVVTSEAGGTIDGARVVIWTGEAINEVPLLCPSCYADCGRAETTDQAGAFTFDEVDDEVAFRLVIVADGHHPLHTPYVTPGQEPRTFQLRPREAVEDPARLIRGRVVDAEGRPIADAMVDPQLWWFEGRRGGSYLEGSDPFAFTGADGRFELAAGSPVHGAMLHIEGPVMAPRYVELVRSGLPPEDQPDITLHTGVTVNGRLVGTDGQPLPDVTLNLRSVSRFIGVYYGPVTYGTDENGRFSFQN</sequence>
<proteinExistence type="predicted"/>